<evidence type="ECO:0000259" key="1">
    <source>
        <dbReference type="Pfam" id="PF12759"/>
    </source>
</evidence>
<dbReference type="RefSeq" id="WP_027273111.1">
    <property type="nucleotide sequence ID" value="NZ_BRLH01000001.1"/>
</dbReference>
<dbReference type="InterPro" id="IPR051252">
    <property type="entry name" value="IS1_transposase_InsA"/>
</dbReference>
<proteinExistence type="predicted"/>
<dbReference type="PANTHER" id="PTHR47923">
    <property type="entry name" value="INSERTION ELEMENT IS1 1 PROTEIN INSA-RELATED"/>
    <property type="match status" value="1"/>
</dbReference>
<evidence type="ECO:0000313" key="3">
    <source>
        <dbReference type="Proteomes" id="UP001058124"/>
    </source>
</evidence>
<dbReference type="EMBL" id="BRLH01000001">
    <property type="protein sequence ID" value="GKX54560.1"/>
    <property type="molecule type" value="Genomic_DNA"/>
</dbReference>
<protein>
    <submittedName>
        <fullName evidence="2">Transposase</fullName>
    </submittedName>
</protein>
<gene>
    <name evidence="2" type="primary">insA</name>
    <name evidence="2" type="ORF">SOASR030_06720</name>
</gene>
<dbReference type="InterPro" id="IPR024431">
    <property type="entry name" value="InsA_HTH_dom"/>
</dbReference>
<name>A0AAV5MZ24_9GAMM</name>
<organism evidence="2 3">
    <name type="scientific">Leminorella grimontii</name>
    <dbReference type="NCBI Taxonomy" id="82981"/>
    <lineage>
        <taxon>Bacteria</taxon>
        <taxon>Pseudomonadati</taxon>
        <taxon>Pseudomonadota</taxon>
        <taxon>Gammaproteobacteria</taxon>
        <taxon>Enterobacterales</taxon>
        <taxon>Budviciaceae</taxon>
        <taxon>Leminorella</taxon>
    </lineage>
</organism>
<reference evidence="2" key="1">
    <citation type="submission" date="2022-06" db="EMBL/GenBank/DDBJ databases">
        <title>Draft genome sequences of Leminorella grimontii str. JCM5902.</title>
        <authorList>
            <person name="Wakabayashi Y."/>
            <person name="Kojima K."/>
        </authorList>
    </citation>
    <scope>NUCLEOTIDE SEQUENCE</scope>
    <source>
        <strain evidence="2">JCM 5902</strain>
    </source>
</reference>
<dbReference type="PANTHER" id="PTHR47923:SF1">
    <property type="entry name" value="INSERTION ELEMENT IS1 1 PROTEIN INSA-RELATED"/>
    <property type="match status" value="1"/>
</dbReference>
<accession>A0AAV5MZ24</accession>
<comment type="caution">
    <text evidence="2">The sequence shown here is derived from an EMBL/GenBank/DDBJ whole genome shotgun (WGS) entry which is preliminary data.</text>
</comment>
<keyword evidence="3" id="KW-1185">Reference proteome</keyword>
<evidence type="ECO:0000313" key="2">
    <source>
        <dbReference type="EMBL" id="GKX54560.1"/>
    </source>
</evidence>
<dbReference type="AlphaFoldDB" id="A0AAV5MZ24"/>
<dbReference type="Proteomes" id="UP001058124">
    <property type="component" value="Unassembled WGS sequence"/>
</dbReference>
<dbReference type="GO" id="GO:0006313">
    <property type="term" value="P:DNA transposition"/>
    <property type="evidence" value="ECO:0007669"/>
    <property type="project" value="TreeGrafter"/>
</dbReference>
<dbReference type="Pfam" id="PF12759">
    <property type="entry name" value="HTH_Tnp_IS1"/>
    <property type="match status" value="1"/>
</dbReference>
<feature type="domain" description="Insertion element IS1 protein InsA helix-turn-helix" evidence="1">
    <location>
        <begin position="43"/>
        <end position="87"/>
    </location>
</feature>
<sequence>MVTIEVTCRHCHETKPVRKHGKGRGGYPRYFCNNCKRTFQLSYLYRAHQPGMKEKILEMTAQGAGIRQTSRTLKVGLNTVMRYLKASEGELSHSG</sequence>